<accession>A0AAD7GHX8</accession>
<evidence type="ECO:0000256" key="5">
    <source>
        <dbReference type="ARBA" id="ARBA00022792"/>
    </source>
</evidence>
<evidence type="ECO:0000256" key="1">
    <source>
        <dbReference type="ARBA" id="ARBA00004137"/>
    </source>
</evidence>
<comment type="subcellular location">
    <subcellularLocation>
        <location evidence="1">Mitochondrion inner membrane</location>
        <topology evidence="1">Peripheral membrane protein</topology>
        <orientation evidence="1">Intermembrane side</orientation>
    </subcellularLocation>
</comment>
<dbReference type="PANTHER" id="PTHR15336">
    <property type="entry name" value="UBIQUINOL-CYTOCHROME C REDUCTASE COMPLEX 7.8 KDA PROTEIN"/>
    <property type="match status" value="1"/>
</dbReference>
<sequence>MSGIGSFLSSFLPTIHADSPEEKPATETEAPAEDASAEEPKEEEAEEEEEPEDPHPAIRAECEARAECAPMKHHFEKCQEKVQAGQGFKGEECVEEMFHMMHCSEKCAAPQVFSKLR</sequence>
<proteinExistence type="inferred from homology"/>
<evidence type="ECO:0000256" key="7">
    <source>
        <dbReference type="ARBA" id="ARBA00023128"/>
    </source>
</evidence>
<evidence type="ECO:0000256" key="2">
    <source>
        <dbReference type="ARBA" id="ARBA00006498"/>
    </source>
</evidence>
<protein>
    <submittedName>
        <fullName evidence="11">Ubiquinol-cytochrome C reductase hinge domain-containing protein</fullName>
    </submittedName>
</protein>
<evidence type="ECO:0000256" key="3">
    <source>
        <dbReference type="ARBA" id="ARBA00022448"/>
    </source>
</evidence>
<name>A0AAD7GHX8_MYCRO</name>
<dbReference type="AlphaFoldDB" id="A0AAD7GHX8"/>
<dbReference type="InterPro" id="IPR023184">
    <property type="entry name" value="Ubol_cytC_Rdtase_hinge_dom"/>
</dbReference>
<dbReference type="Proteomes" id="UP001221757">
    <property type="component" value="Unassembled WGS sequence"/>
</dbReference>
<feature type="compositionally biased region" description="Acidic residues" evidence="9">
    <location>
        <begin position="30"/>
        <end position="52"/>
    </location>
</feature>
<comment type="similarity">
    <text evidence="2">Belongs to the UQCRH/QCR6 family.</text>
</comment>
<keyword evidence="5" id="KW-0999">Mitochondrion inner membrane</keyword>
<evidence type="ECO:0000313" key="12">
    <source>
        <dbReference type="Proteomes" id="UP001221757"/>
    </source>
</evidence>
<keyword evidence="6" id="KW-0249">Electron transport</keyword>
<comment type="caution">
    <text evidence="11">The sequence shown here is derived from an EMBL/GenBank/DDBJ whole genome shotgun (WGS) entry which is preliminary data.</text>
</comment>
<dbReference type="Gene3D" id="1.10.287.20">
    <property type="entry name" value="Ubiquinol-cytochrome C reductase hinge domain"/>
    <property type="match status" value="1"/>
</dbReference>
<evidence type="ECO:0000313" key="11">
    <source>
        <dbReference type="EMBL" id="KAJ7688820.1"/>
    </source>
</evidence>
<evidence type="ECO:0000256" key="8">
    <source>
        <dbReference type="ARBA" id="ARBA00023136"/>
    </source>
</evidence>
<dbReference type="InterPro" id="IPR036811">
    <property type="entry name" value="Ubol_cytC_Rdtase_hinge_dom_sf"/>
</dbReference>
<dbReference type="PANTHER" id="PTHR15336:SF0">
    <property type="entry name" value="CYTOCHROME B-C1 COMPLEX SUBUNIT 6, MITOCHONDRIAL"/>
    <property type="match status" value="1"/>
</dbReference>
<dbReference type="GO" id="GO:0006122">
    <property type="term" value="P:mitochondrial electron transport, ubiquinol to cytochrome c"/>
    <property type="evidence" value="ECO:0007669"/>
    <property type="project" value="InterPro"/>
</dbReference>
<evidence type="ECO:0000256" key="9">
    <source>
        <dbReference type="SAM" id="MobiDB-lite"/>
    </source>
</evidence>
<evidence type="ECO:0000256" key="4">
    <source>
        <dbReference type="ARBA" id="ARBA00022660"/>
    </source>
</evidence>
<evidence type="ECO:0000256" key="6">
    <source>
        <dbReference type="ARBA" id="ARBA00022982"/>
    </source>
</evidence>
<feature type="region of interest" description="Disordered" evidence="9">
    <location>
        <begin position="1"/>
        <end position="60"/>
    </location>
</feature>
<dbReference type="EMBL" id="JARKIE010000076">
    <property type="protein sequence ID" value="KAJ7688820.1"/>
    <property type="molecule type" value="Genomic_DNA"/>
</dbReference>
<keyword evidence="7" id="KW-0496">Mitochondrion</keyword>
<keyword evidence="8" id="KW-0472">Membrane</keyword>
<organism evidence="11 12">
    <name type="scientific">Mycena rosella</name>
    <name type="common">Pink bonnet</name>
    <name type="synonym">Agaricus rosellus</name>
    <dbReference type="NCBI Taxonomy" id="1033263"/>
    <lineage>
        <taxon>Eukaryota</taxon>
        <taxon>Fungi</taxon>
        <taxon>Dikarya</taxon>
        <taxon>Basidiomycota</taxon>
        <taxon>Agaricomycotina</taxon>
        <taxon>Agaricomycetes</taxon>
        <taxon>Agaricomycetidae</taxon>
        <taxon>Agaricales</taxon>
        <taxon>Marasmiineae</taxon>
        <taxon>Mycenaceae</taxon>
        <taxon>Mycena</taxon>
    </lineage>
</organism>
<dbReference type="Pfam" id="PF02320">
    <property type="entry name" value="UCR_hinge"/>
    <property type="match status" value="1"/>
</dbReference>
<keyword evidence="3" id="KW-0813">Transport</keyword>
<keyword evidence="12" id="KW-1185">Reference proteome</keyword>
<dbReference type="InterPro" id="IPR003422">
    <property type="entry name" value="Cyt_b-c1_6"/>
</dbReference>
<dbReference type="GO" id="GO:0005743">
    <property type="term" value="C:mitochondrial inner membrane"/>
    <property type="evidence" value="ECO:0007669"/>
    <property type="project" value="UniProtKB-SubCell"/>
</dbReference>
<keyword evidence="4" id="KW-0679">Respiratory chain</keyword>
<dbReference type="SUPFAM" id="SSF81531">
    <property type="entry name" value="Non-heme 11 kDa protein of cytochrome bc1 complex (Ubiquinol-cytochrome c reductase)"/>
    <property type="match status" value="1"/>
</dbReference>
<feature type="domain" description="Ubiquinol-cytochrome C reductase hinge" evidence="10">
    <location>
        <begin position="53"/>
        <end position="117"/>
    </location>
</feature>
<evidence type="ECO:0000259" key="10">
    <source>
        <dbReference type="Pfam" id="PF02320"/>
    </source>
</evidence>
<gene>
    <name evidence="11" type="ORF">B0H17DRAFT_1067681</name>
</gene>
<reference evidence="11" key="1">
    <citation type="submission" date="2023-03" db="EMBL/GenBank/DDBJ databases">
        <title>Massive genome expansion in bonnet fungi (Mycena s.s.) driven by repeated elements and novel gene families across ecological guilds.</title>
        <authorList>
            <consortium name="Lawrence Berkeley National Laboratory"/>
            <person name="Harder C.B."/>
            <person name="Miyauchi S."/>
            <person name="Viragh M."/>
            <person name="Kuo A."/>
            <person name="Thoen E."/>
            <person name="Andreopoulos B."/>
            <person name="Lu D."/>
            <person name="Skrede I."/>
            <person name="Drula E."/>
            <person name="Henrissat B."/>
            <person name="Morin E."/>
            <person name="Kohler A."/>
            <person name="Barry K."/>
            <person name="LaButti K."/>
            <person name="Morin E."/>
            <person name="Salamov A."/>
            <person name="Lipzen A."/>
            <person name="Mereny Z."/>
            <person name="Hegedus B."/>
            <person name="Baldrian P."/>
            <person name="Stursova M."/>
            <person name="Weitz H."/>
            <person name="Taylor A."/>
            <person name="Grigoriev I.V."/>
            <person name="Nagy L.G."/>
            <person name="Martin F."/>
            <person name="Kauserud H."/>
        </authorList>
    </citation>
    <scope>NUCLEOTIDE SEQUENCE</scope>
    <source>
        <strain evidence="11">CBHHK067</strain>
    </source>
</reference>